<dbReference type="SMART" id="SM00283">
    <property type="entry name" value="MA"/>
    <property type="match status" value="1"/>
</dbReference>
<dbReference type="SMART" id="SM00304">
    <property type="entry name" value="HAMP"/>
    <property type="match status" value="1"/>
</dbReference>
<sequence length="706" mass="74376">MRSVSIKVLLLSIFGLFSLVIFGMAVESAVTAWVGTRVAKQVVDAASINAAAFRALPKLRVDRTNTSRALRAEAVLGAVPPVIKTSRDVANASLAETLSLMQGSVLTSLDKERDALKRLVDRQATLQKETVAAFGLPLKDRRPDLAKDYYDTNTALLDLLARLDDRISQEVSNKSGFVDRMFAIKMLSWKARLGIGDASTTVVDALAKISATTGTAAGGPGKSLAWTLSGQLSRGVESWGSAKDLTKGVALPAELARAIERADREYFVPEVLDVQAGIAEALATGQKPAMTSQEFIAYIVPRMDTAVDVAVAALGAATDAAEAEEAAANSALWRSLGALVGLVVVVVAVSTFLVRRVTTPLSVLRDRIERLAHGDLSTDAPYADRADEIGDLGKAMAVFRDNMADAERLRHERAEQEQAMAGERRAAMRAFAESFENVVGSVIVTVRKASEQLQVSASSLDVTAGETSDRSHAVVRASEQAAENVGTVASATTELSASIDEIRRLVVSSTETSGEAVQEADGVMDQVRGLSRAVERISNIVNLISGVASQTNLLALNATIEAARAGEAGKGFAVVAAEVKQLADQTSKATAQIGEQIAEIQNATNGAVNSMVGISDTIKKINGIANEIAQSVDQQGIATQDIARNIHEASRGAGVVHQNISSVIEAVGRTSTASGDVLTAATNLHRQADVLGSEVDRFLGTIRQAS</sequence>
<dbReference type="PROSITE" id="PS50885">
    <property type="entry name" value="HAMP"/>
    <property type="match status" value="1"/>
</dbReference>
<dbReference type="PROSITE" id="PS50111">
    <property type="entry name" value="CHEMOTAXIS_TRANSDUC_2"/>
    <property type="match status" value="1"/>
</dbReference>
<dbReference type="GO" id="GO:0006935">
    <property type="term" value="P:chemotaxis"/>
    <property type="evidence" value="ECO:0007669"/>
    <property type="project" value="InterPro"/>
</dbReference>
<dbReference type="Pfam" id="PF00015">
    <property type="entry name" value="MCPsignal"/>
    <property type="match status" value="1"/>
</dbReference>
<accession>A0AAU7XEV7</accession>
<keyword evidence="3 5" id="KW-0807">Transducer</keyword>
<evidence type="ECO:0000259" key="6">
    <source>
        <dbReference type="PROSITE" id="PS50111"/>
    </source>
</evidence>
<evidence type="ECO:0000256" key="5">
    <source>
        <dbReference type="PROSITE-ProRule" id="PRU00284"/>
    </source>
</evidence>
<dbReference type="AlphaFoldDB" id="A0AAU7XEV7"/>
<keyword evidence="2" id="KW-1003">Cell membrane</keyword>
<organism evidence="9">
    <name type="scientific">Methyloraptor flagellatus</name>
    <dbReference type="NCBI Taxonomy" id="3162530"/>
    <lineage>
        <taxon>Bacteria</taxon>
        <taxon>Pseudomonadati</taxon>
        <taxon>Pseudomonadota</taxon>
        <taxon>Alphaproteobacteria</taxon>
        <taxon>Hyphomicrobiales</taxon>
        <taxon>Ancalomicrobiaceae</taxon>
        <taxon>Methyloraptor</taxon>
    </lineage>
</organism>
<evidence type="ECO:0000256" key="3">
    <source>
        <dbReference type="ARBA" id="ARBA00023224"/>
    </source>
</evidence>
<dbReference type="InterPro" id="IPR000727">
    <property type="entry name" value="T_SNARE_dom"/>
</dbReference>
<dbReference type="RefSeq" id="WP_407051376.1">
    <property type="nucleotide sequence ID" value="NZ_CP158568.1"/>
</dbReference>
<dbReference type="Pfam" id="PF00672">
    <property type="entry name" value="HAMP"/>
    <property type="match status" value="1"/>
</dbReference>
<dbReference type="InterPro" id="IPR003660">
    <property type="entry name" value="HAMP_dom"/>
</dbReference>
<feature type="domain" description="Methyl-accepting transducer" evidence="6">
    <location>
        <begin position="449"/>
        <end position="685"/>
    </location>
</feature>
<evidence type="ECO:0000256" key="4">
    <source>
        <dbReference type="ARBA" id="ARBA00029447"/>
    </source>
</evidence>
<evidence type="ECO:0000259" key="8">
    <source>
        <dbReference type="PROSITE" id="PS50885"/>
    </source>
</evidence>
<evidence type="ECO:0000256" key="1">
    <source>
        <dbReference type="ARBA" id="ARBA00004429"/>
    </source>
</evidence>
<evidence type="ECO:0000259" key="7">
    <source>
        <dbReference type="PROSITE" id="PS50192"/>
    </source>
</evidence>
<feature type="domain" description="HAMP" evidence="8">
    <location>
        <begin position="355"/>
        <end position="408"/>
    </location>
</feature>
<dbReference type="PANTHER" id="PTHR32089:SF112">
    <property type="entry name" value="LYSOZYME-LIKE PROTEIN-RELATED"/>
    <property type="match status" value="1"/>
</dbReference>
<reference evidence="9" key="1">
    <citation type="submission" date="2024-06" db="EMBL/GenBank/DDBJ databases">
        <title>Methylostella associata gen. nov., sp. nov., a novel Ancalomicrobiaceae-affiliated facultatively methylotrophic bacteria that feed on methanotrophs of the genus Methylococcus.</title>
        <authorList>
            <person name="Saltykova V."/>
            <person name="Danilova O.V."/>
            <person name="Oshkin I.Y."/>
            <person name="Belova S.E."/>
            <person name="Pimenov N.V."/>
            <person name="Dedysh S.N."/>
        </authorList>
    </citation>
    <scope>NUCLEOTIDE SEQUENCE</scope>
    <source>
        <strain evidence="9">S20</strain>
    </source>
</reference>
<dbReference type="InterPro" id="IPR004089">
    <property type="entry name" value="MCPsignal_dom"/>
</dbReference>
<keyword evidence="2" id="KW-0997">Cell inner membrane</keyword>
<dbReference type="KEGG" id="mflg:ABS361_08705"/>
<protein>
    <submittedName>
        <fullName evidence="9">Methyl-accepting chemotaxis protein</fullName>
    </submittedName>
</protein>
<comment type="subcellular location">
    <subcellularLocation>
        <location evidence="1">Cell inner membrane</location>
        <topology evidence="1">Multi-pass membrane protein</topology>
    </subcellularLocation>
</comment>
<dbReference type="Gene3D" id="1.10.287.950">
    <property type="entry name" value="Methyl-accepting chemotaxis protein"/>
    <property type="match status" value="1"/>
</dbReference>
<dbReference type="GO" id="GO:0007165">
    <property type="term" value="P:signal transduction"/>
    <property type="evidence" value="ECO:0007669"/>
    <property type="project" value="UniProtKB-KW"/>
</dbReference>
<dbReference type="GO" id="GO:0004888">
    <property type="term" value="F:transmembrane signaling receptor activity"/>
    <property type="evidence" value="ECO:0007669"/>
    <property type="project" value="InterPro"/>
</dbReference>
<evidence type="ECO:0000256" key="2">
    <source>
        <dbReference type="ARBA" id="ARBA00022519"/>
    </source>
</evidence>
<dbReference type="EMBL" id="CP158568">
    <property type="protein sequence ID" value="XBY46281.1"/>
    <property type="molecule type" value="Genomic_DNA"/>
</dbReference>
<dbReference type="PROSITE" id="PS50192">
    <property type="entry name" value="T_SNARE"/>
    <property type="match status" value="1"/>
</dbReference>
<name>A0AAU7XEV7_9HYPH</name>
<dbReference type="CDD" id="cd06225">
    <property type="entry name" value="HAMP"/>
    <property type="match status" value="1"/>
</dbReference>
<dbReference type="SUPFAM" id="SSF58104">
    <property type="entry name" value="Methyl-accepting chemotaxis protein (MCP) signaling domain"/>
    <property type="match status" value="1"/>
</dbReference>
<dbReference type="InterPro" id="IPR004090">
    <property type="entry name" value="Chemotax_Me-accpt_rcpt"/>
</dbReference>
<keyword evidence="2" id="KW-0472">Membrane</keyword>
<comment type="similarity">
    <text evidence="4">Belongs to the methyl-accepting chemotaxis (MCP) protein family.</text>
</comment>
<feature type="domain" description="T-SNARE coiled-coil homology" evidence="7">
    <location>
        <begin position="601"/>
        <end position="663"/>
    </location>
</feature>
<dbReference type="PRINTS" id="PR00260">
    <property type="entry name" value="CHEMTRNSDUCR"/>
</dbReference>
<proteinExistence type="inferred from homology"/>
<dbReference type="GO" id="GO:0005886">
    <property type="term" value="C:plasma membrane"/>
    <property type="evidence" value="ECO:0007669"/>
    <property type="project" value="UniProtKB-SubCell"/>
</dbReference>
<gene>
    <name evidence="9" type="ORF">ABS361_08705</name>
</gene>
<dbReference type="Gene3D" id="6.10.340.10">
    <property type="match status" value="1"/>
</dbReference>
<evidence type="ECO:0000313" key="9">
    <source>
        <dbReference type="EMBL" id="XBY46281.1"/>
    </source>
</evidence>
<dbReference type="PANTHER" id="PTHR32089">
    <property type="entry name" value="METHYL-ACCEPTING CHEMOTAXIS PROTEIN MCPB"/>
    <property type="match status" value="1"/>
</dbReference>